<dbReference type="CDD" id="cd07503">
    <property type="entry name" value="HAD_HisB-N"/>
    <property type="match status" value="1"/>
</dbReference>
<dbReference type="NCBIfam" id="TIGR00213">
    <property type="entry name" value="GmhB_yaeD"/>
    <property type="match status" value="1"/>
</dbReference>
<organism evidence="9 10">
    <name type="scientific">Selenomonas dianae</name>
    <dbReference type="NCBI Taxonomy" id="135079"/>
    <lineage>
        <taxon>Bacteria</taxon>
        <taxon>Bacillati</taxon>
        <taxon>Bacillota</taxon>
        <taxon>Negativicutes</taxon>
        <taxon>Selenomonadales</taxon>
        <taxon>Selenomonadaceae</taxon>
        <taxon>Selenomonas</taxon>
    </lineage>
</organism>
<dbReference type="Pfam" id="PF13242">
    <property type="entry name" value="Hydrolase_like"/>
    <property type="match status" value="1"/>
</dbReference>
<dbReference type="PANTHER" id="PTHR42891:SF1">
    <property type="entry name" value="D-GLYCERO-BETA-D-MANNO-HEPTOSE-1,7-BISPHOSPHATE 7-PHOSPHATASE"/>
    <property type="match status" value="1"/>
</dbReference>
<keyword evidence="5" id="KW-0378">Hydrolase</keyword>
<evidence type="ECO:0000256" key="5">
    <source>
        <dbReference type="ARBA" id="ARBA00022801"/>
    </source>
</evidence>
<keyword evidence="10" id="KW-1185">Reference proteome</keyword>
<dbReference type="SUPFAM" id="SSF56784">
    <property type="entry name" value="HAD-like"/>
    <property type="match status" value="1"/>
</dbReference>
<dbReference type="EMBL" id="BAAACR010000012">
    <property type="protein sequence ID" value="GAA0213205.1"/>
    <property type="molecule type" value="Genomic_DNA"/>
</dbReference>
<dbReference type="InterPro" id="IPR006543">
    <property type="entry name" value="Histidinol-phos"/>
</dbReference>
<keyword evidence="6" id="KW-0119">Carbohydrate metabolism</keyword>
<evidence type="ECO:0000256" key="3">
    <source>
        <dbReference type="ARBA" id="ARBA00022490"/>
    </source>
</evidence>
<dbReference type="Gene3D" id="3.40.50.1000">
    <property type="entry name" value="HAD superfamily/HAD-like"/>
    <property type="match status" value="1"/>
</dbReference>
<evidence type="ECO:0000256" key="1">
    <source>
        <dbReference type="ARBA" id="ARBA00004496"/>
    </source>
</evidence>
<dbReference type="NCBIfam" id="TIGR01662">
    <property type="entry name" value="HAD-SF-IIIA"/>
    <property type="match status" value="1"/>
</dbReference>
<evidence type="ECO:0000313" key="10">
    <source>
        <dbReference type="Proteomes" id="UP001500399"/>
    </source>
</evidence>
<keyword evidence="3" id="KW-0963">Cytoplasm</keyword>
<dbReference type="InterPro" id="IPR004446">
    <property type="entry name" value="Heptose_bisP_phosphatase"/>
</dbReference>
<accession>A0ABN0T5L8</accession>
<feature type="compositionally biased region" description="Basic and acidic residues" evidence="8">
    <location>
        <begin position="173"/>
        <end position="184"/>
    </location>
</feature>
<comment type="similarity">
    <text evidence="2">Belongs to the GmhB family.</text>
</comment>
<evidence type="ECO:0000256" key="4">
    <source>
        <dbReference type="ARBA" id="ARBA00022723"/>
    </source>
</evidence>
<gene>
    <name evidence="9" type="ORF">GCM10008919_15500</name>
</gene>
<evidence type="ECO:0000256" key="8">
    <source>
        <dbReference type="SAM" id="MobiDB-lite"/>
    </source>
</evidence>
<sequence length="192" mass="20830">MPTRAIFFDRDGTLNVDVDYLCAPEKFVWTEGAVAAIRWANAHGYLVIVVTNQSGVARGYYDEAAVLRLHDWMNAQLTKHGAHIDAFYYCPHHPEAAVPAYRQCCDCRKPAPGMILRAIAAHGIDPAASFLFGDGARDVAAAEAAGVRGVRYTGGSLLDCVRGAVESSITNGNEHEADTEEFCKNQRGGDPF</sequence>
<reference evidence="9 10" key="1">
    <citation type="journal article" date="2019" name="Int. J. Syst. Evol. Microbiol.">
        <title>The Global Catalogue of Microorganisms (GCM) 10K type strain sequencing project: providing services to taxonomists for standard genome sequencing and annotation.</title>
        <authorList>
            <consortium name="The Broad Institute Genomics Platform"/>
            <consortium name="The Broad Institute Genome Sequencing Center for Infectious Disease"/>
            <person name="Wu L."/>
            <person name="Ma J."/>
        </authorList>
    </citation>
    <scope>NUCLEOTIDE SEQUENCE [LARGE SCALE GENOMIC DNA]</scope>
    <source>
        <strain evidence="9 10">JCM 8542</strain>
    </source>
</reference>
<dbReference type="PANTHER" id="PTHR42891">
    <property type="entry name" value="D-GLYCERO-BETA-D-MANNO-HEPTOSE-1,7-BISPHOSPHATE 7-PHOSPHATASE"/>
    <property type="match status" value="1"/>
</dbReference>
<evidence type="ECO:0000256" key="6">
    <source>
        <dbReference type="ARBA" id="ARBA00023277"/>
    </source>
</evidence>
<dbReference type="InterPro" id="IPR023214">
    <property type="entry name" value="HAD_sf"/>
</dbReference>
<dbReference type="RefSeq" id="WP_304987472.1">
    <property type="nucleotide sequence ID" value="NZ_BAAACR010000012.1"/>
</dbReference>
<keyword evidence="4" id="KW-0479">Metal-binding</keyword>
<evidence type="ECO:0000256" key="7">
    <source>
        <dbReference type="ARBA" id="ARBA00031828"/>
    </source>
</evidence>
<evidence type="ECO:0000256" key="2">
    <source>
        <dbReference type="ARBA" id="ARBA00005628"/>
    </source>
</evidence>
<dbReference type="InterPro" id="IPR036412">
    <property type="entry name" value="HAD-like_sf"/>
</dbReference>
<name>A0ABN0T5L8_9FIRM</name>
<proteinExistence type="inferred from homology"/>
<evidence type="ECO:0000313" key="9">
    <source>
        <dbReference type="EMBL" id="GAA0213205.1"/>
    </source>
</evidence>
<dbReference type="InterPro" id="IPR006549">
    <property type="entry name" value="HAD-SF_hydro_IIIA"/>
</dbReference>
<feature type="region of interest" description="Disordered" evidence="8">
    <location>
        <begin position="171"/>
        <end position="192"/>
    </location>
</feature>
<dbReference type="NCBIfam" id="TIGR01656">
    <property type="entry name" value="Histidinol-ppas"/>
    <property type="match status" value="1"/>
</dbReference>
<comment type="caution">
    <text evidence="9">The sequence shown here is derived from an EMBL/GenBank/DDBJ whole genome shotgun (WGS) entry which is preliminary data.</text>
</comment>
<dbReference type="Proteomes" id="UP001500399">
    <property type="component" value="Unassembled WGS sequence"/>
</dbReference>
<protein>
    <recommendedName>
        <fullName evidence="7">D,D-heptose 1,7-bisphosphate phosphatase</fullName>
    </recommendedName>
</protein>
<comment type="subcellular location">
    <subcellularLocation>
        <location evidence="1">Cytoplasm</location>
    </subcellularLocation>
</comment>